<reference evidence="2 3" key="1">
    <citation type="submission" date="2015-01" db="EMBL/GenBank/DDBJ databases">
        <title>Comparative genomics of the lactic acid bacteria isolated from the honey bee gut.</title>
        <authorList>
            <person name="Ellegaard K.M."/>
            <person name="Tamarit D."/>
            <person name="Javelind E."/>
            <person name="Olofsson T."/>
            <person name="Andersson S.G."/>
            <person name="Vasquez A."/>
        </authorList>
    </citation>
    <scope>NUCLEOTIDE SEQUENCE [LARGE SCALE GENOMIC DNA]</scope>
    <source>
        <strain evidence="2 3">Bin4</strain>
    </source>
</reference>
<dbReference type="PANTHER" id="PTHR37804:SF1">
    <property type="entry name" value="CDAA REGULATORY PROTEIN CDAR"/>
    <property type="match status" value="1"/>
</dbReference>
<dbReference type="InterPro" id="IPR012505">
    <property type="entry name" value="YbbR"/>
</dbReference>
<dbReference type="PANTHER" id="PTHR37804">
    <property type="entry name" value="CDAA REGULATORY PROTEIN CDAR"/>
    <property type="match status" value="1"/>
</dbReference>
<dbReference type="AlphaFoldDB" id="A0A0F4LUH1"/>
<dbReference type="Proteomes" id="UP000033558">
    <property type="component" value="Unassembled WGS sequence"/>
</dbReference>
<dbReference type="PATRIC" id="fig|1218492.5.peg.1210"/>
<evidence type="ECO:0000313" key="2">
    <source>
        <dbReference type="EMBL" id="KJY62008.1"/>
    </source>
</evidence>
<protein>
    <submittedName>
        <fullName evidence="2">YbbR family protein</fullName>
    </submittedName>
</protein>
<comment type="caution">
    <text evidence="2">The sequence shown here is derived from an EMBL/GenBank/DDBJ whole genome shotgun (WGS) entry which is preliminary data.</text>
</comment>
<dbReference type="Pfam" id="PF07949">
    <property type="entry name" value="YbbR"/>
    <property type="match status" value="3"/>
</dbReference>
<accession>A0A0F4LUH1</accession>
<dbReference type="RefSeq" id="WP_046316837.1">
    <property type="nucleotide sequence ID" value="NZ_JAMBJK010000020.1"/>
</dbReference>
<dbReference type="HOGENOM" id="CLU_039811_2_0_9"/>
<gene>
    <name evidence="2" type="ORF">JG30_10670</name>
</gene>
<dbReference type="STRING" id="1218492.JG30_10670"/>
<feature type="transmembrane region" description="Helical" evidence="1">
    <location>
        <begin position="12"/>
        <end position="29"/>
    </location>
</feature>
<keyword evidence="3" id="KW-1185">Reference proteome</keyword>
<sequence>MNKWRKFADSKAFYLILSLIVTIWIYLSVSSPRMGNTRSSSEANNVAVSNKKATINMNLQVNVDSERYFVTGYPKQVAIKIEGPAALVTATKNTQNFTIYIDLRNLSVGKHRVAIKQDGLNRDLKYTIKPRYVDLDIEPRAERTYPIQASYNAHRIAPDYQVGNVVLNPQVVQVVGARSEIQRISQIVARANLPKAANKTYQQEVLLQAVDEQGHTLSVLLTPQTANLKIPISLPTKTVPVKFVQKGDSSKTYSFSSAVQKVQIAARKEVLNQIDELELPVDVSKLGDKKSVIIKITDLNSDIIEAKPKKLKVNLKDETDQNVANNGG</sequence>
<dbReference type="OrthoDB" id="2139417at2"/>
<name>A0A0F4LUH1_9LACO</name>
<proteinExistence type="predicted"/>
<dbReference type="InterPro" id="IPR053154">
    <property type="entry name" value="c-di-AMP_regulator"/>
</dbReference>
<organism evidence="2 3">
    <name type="scientific">Bombilactobacillus mellifer</name>
    <dbReference type="NCBI Taxonomy" id="1218492"/>
    <lineage>
        <taxon>Bacteria</taxon>
        <taxon>Bacillati</taxon>
        <taxon>Bacillota</taxon>
        <taxon>Bacilli</taxon>
        <taxon>Lactobacillales</taxon>
        <taxon>Lactobacillaceae</taxon>
        <taxon>Bombilactobacillus</taxon>
    </lineage>
</organism>
<keyword evidence="1" id="KW-0472">Membrane</keyword>
<dbReference type="Gene3D" id="2.170.120.30">
    <property type="match status" value="1"/>
</dbReference>
<dbReference type="Gene3D" id="2.170.120.40">
    <property type="entry name" value="YbbR-like domain"/>
    <property type="match status" value="2"/>
</dbReference>
<evidence type="ECO:0000313" key="3">
    <source>
        <dbReference type="Proteomes" id="UP000033558"/>
    </source>
</evidence>
<keyword evidence="1" id="KW-0812">Transmembrane</keyword>
<dbReference type="EMBL" id="JXJQ01000008">
    <property type="protein sequence ID" value="KJY62008.1"/>
    <property type="molecule type" value="Genomic_DNA"/>
</dbReference>
<keyword evidence="1" id="KW-1133">Transmembrane helix</keyword>
<evidence type="ECO:0000256" key="1">
    <source>
        <dbReference type="SAM" id="Phobius"/>
    </source>
</evidence>